<protein>
    <submittedName>
        <fullName evidence="14">Gliding motility protein GldE</fullName>
    </submittedName>
</protein>
<evidence type="ECO:0000256" key="4">
    <source>
        <dbReference type="ARBA" id="ARBA00022737"/>
    </source>
</evidence>
<evidence type="ECO:0000256" key="6">
    <source>
        <dbReference type="ARBA" id="ARBA00023122"/>
    </source>
</evidence>
<keyword evidence="4" id="KW-0677">Repeat</keyword>
<feature type="transmembrane region" description="Helical" evidence="11">
    <location>
        <begin position="143"/>
        <end position="165"/>
    </location>
</feature>
<feature type="transmembrane region" description="Helical" evidence="11">
    <location>
        <begin position="79"/>
        <end position="102"/>
    </location>
</feature>
<dbReference type="InterPro" id="IPR005170">
    <property type="entry name" value="Transptr-assoc_dom"/>
</dbReference>
<dbReference type="Proteomes" id="UP000635565">
    <property type="component" value="Unassembled WGS sequence"/>
</dbReference>
<evidence type="ECO:0000256" key="1">
    <source>
        <dbReference type="ARBA" id="ARBA00004141"/>
    </source>
</evidence>
<dbReference type="SMART" id="SM00116">
    <property type="entry name" value="CBS"/>
    <property type="match status" value="2"/>
</dbReference>
<evidence type="ECO:0000313" key="15">
    <source>
        <dbReference type="Proteomes" id="UP000635565"/>
    </source>
</evidence>
<dbReference type="Gene3D" id="3.30.465.10">
    <property type="match status" value="1"/>
</dbReference>
<evidence type="ECO:0000256" key="10">
    <source>
        <dbReference type="SAM" id="MobiDB-lite"/>
    </source>
</evidence>
<feature type="domain" description="CNNM transmembrane" evidence="13">
    <location>
        <begin position="20"/>
        <end position="209"/>
    </location>
</feature>
<dbReference type="InterPro" id="IPR046342">
    <property type="entry name" value="CBS_dom_sf"/>
</dbReference>
<dbReference type="PROSITE" id="PS51371">
    <property type="entry name" value="CBS"/>
    <property type="match status" value="2"/>
</dbReference>
<evidence type="ECO:0000256" key="9">
    <source>
        <dbReference type="PROSITE-ProRule" id="PRU01193"/>
    </source>
</evidence>
<feature type="domain" description="CBS" evidence="12">
    <location>
        <begin position="295"/>
        <end position="352"/>
    </location>
</feature>
<keyword evidence="5 9" id="KW-1133">Transmembrane helix</keyword>
<dbReference type="Pfam" id="PF00571">
    <property type="entry name" value="CBS"/>
    <property type="match status" value="2"/>
</dbReference>
<dbReference type="CDD" id="cd04590">
    <property type="entry name" value="CBS_pair_CorC_HlyC_assoc"/>
    <property type="match status" value="1"/>
</dbReference>
<evidence type="ECO:0000256" key="3">
    <source>
        <dbReference type="ARBA" id="ARBA00022692"/>
    </source>
</evidence>
<organism evidence="14 15">
    <name type="scientific">Dictyobacter formicarum</name>
    <dbReference type="NCBI Taxonomy" id="2778368"/>
    <lineage>
        <taxon>Bacteria</taxon>
        <taxon>Bacillati</taxon>
        <taxon>Chloroflexota</taxon>
        <taxon>Ktedonobacteria</taxon>
        <taxon>Ktedonobacterales</taxon>
        <taxon>Dictyobacteraceae</taxon>
        <taxon>Dictyobacter</taxon>
    </lineage>
</organism>
<evidence type="ECO:0000256" key="5">
    <source>
        <dbReference type="ARBA" id="ARBA00022989"/>
    </source>
</evidence>
<feature type="transmembrane region" description="Helical" evidence="11">
    <location>
        <begin position="114"/>
        <end position="131"/>
    </location>
</feature>
<dbReference type="InterPro" id="IPR044751">
    <property type="entry name" value="Ion_transp-like_CBS"/>
</dbReference>
<evidence type="ECO:0000313" key="14">
    <source>
        <dbReference type="EMBL" id="GHO89945.1"/>
    </source>
</evidence>
<dbReference type="InterPro" id="IPR002550">
    <property type="entry name" value="CNNM"/>
</dbReference>
<evidence type="ECO:0000259" key="12">
    <source>
        <dbReference type="PROSITE" id="PS51371"/>
    </source>
</evidence>
<feature type="transmembrane region" description="Helical" evidence="11">
    <location>
        <begin position="24"/>
        <end position="48"/>
    </location>
</feature>
<sequence length="480" mass="53416">MDGPGLSSLAANINFHVSQFDAQAWLQLTIMLVMLVLCAMASAAETAFTSVNRIKLKNLAEEGDKQMLKIERLLAEPNVFLSTILIVNSVAVVVASSMATVLTLRFFSASFGELISSVATSLVVLIFCEISPKTAAVQNPLRWARFFINPVLAAAWVLRPIVWLLSAITSGLVRLLGGHMKHRGPFITEEELRLLVTVGEEEGVLEEEETEMIRSIFEFADTTVREVMVPRIDMVSLPSTATVNQAVDLAMQGGFSRIPVYEASVGVDDILGILYTKDMLRQLRENHGSLPVHNLVRSAYCVPETKKLDDLLRELRQSHTHMAMVIDEYGSVAGLVTIEDLMEEIVGDIQDEYDHEEKLFEVVNENEYIINAKMSIYDFNELMGTHMDDSDYETLGGFVYAQLDKIPGVGDTISFENITLTVLATRGRRILKIRVNRYHEESDLLLLPAPAGDEQQPSEDKAEEKGALTEQPSRFEYKGA</sequence>
<comment type="subcellular location">
    <subcellularLocation>
        <location evidence="1">Membrane</location>
        <topology evidence="1">Multi-pass membrane protein</topology>
    </subcellularLocation>
</comment>
<comment type="caution">
    <text evidence="14">The sequence shown here is derived from an EMBL/GenBank/DDBJ whole genome shotgun (WGS) entry which is preliminary data.</text>
</comment>
<keyword evidence="3 9" id="KW-0812">Transmembrane</keyword>
<dbReference type="InterPro" id="IPR000644">
    <property type="entry name" value="CBS_dom"/>
</dbReference>
<reference evidence="14 15" key="1">
    <citation type="journal article" date="2021" name="Int. J. Syst. Evol. Microbiol.">
        <title>Reticulibacter mediterranei gen. nov., sp. nov., within the new family Reticulibacteraceae fam. nov., and Ktedonospora formicarum gen. nov., sp. nov., Ktedonobacter robiniae sp. nov., Dictyobacter formicarum sp. nov. and Dictyobacter arantiisoli sp. nov., belonging to the class Ktedonobacteria.</title>
        <authorList>
            <person name="Yabe S."/>
            <person name="Zheng Y."/>
            <person name="Wang C.M."/>
            <person name="Sakai Y."/>
            <person name="Abe K."/>
            <person name="Yokota A."/>
            <person name="Donadio S."/>
            <person name="Cavaletti L."/>
            <person name="Monciardini P."/>
        </authorList>
    </citation>
    <scope>NUCLEOTIDE SEQUENCE [LARGE SCALE GENOMIC DNA]</scope>
    <source>
        <strain evidence="14 15">SOSP1-9</strain>
    </source>
</reference>
<dbReference type="SMART" id="SM01091">
    <property type="entry name" value="CorC_HlyC"/>
    <property type="match status" value="1"/>
</dbReference>
<dbReference type="PANTHER" id="PTHR22777">
    <property type="entry name" value="HEMOLYSIN-RELATED"/>
    <property type="match status" value="1"/>
</dbReference>
<name>A0ABQ3VVB7_9CHLR</name>
<proteinExistence type="inferred from homology"/>
<dbReference type="PROSITE" id="PS51846">
    <property type="entry name" value="CNNM"/>
    <property type="match status" value="1"/>
</dbReference>
<evidence type="ECO:0000256" key="7">
    <source>
        <dbReference type="ARBA" id="ARBA00023136"/>
    </source>
</evidence>
<keyword evidence="6 8" id="KW-0129">CBS domain</keyword>
<dbReference type="InterPro" id="IPR016169">
    <property type="entry name" value="FAD-bd_PCMH_sub2"/>
</dbReference>
<dbReference type="RefSeq" id="WP_201367510.1">
    <property type="nucleotide sequence ID" value="NZ_BNJJ01000059.1"/>
</dbReference>
<evidence type="ECO:0000259" key="13">
    <source>
        <dbReference type="PROSITE" id="PS51846"/>
    </source>
</evidence>
<comment type="similarity">
    <text evidence="2">Belongs to the UPF0053 family.</text>
</comment>
<dbReference type="EMBL" id="BNJJ01000059">
    <property type="protein sequence ID" value="GHO89945.1"/>
    <property type="molecule type" value="Genomic_DNA"/>
</dbReference>
<dbReference type="SUPFAM" id="SSF54631">
    <property type="entry name" value="CBS-domain pair"/>
    <property type="match status" value="1"/>
</dbReference>
<feature type="domain" description="CBS" evidence="12">
    <location>
        <begin position="228"/>
        <end position="290"/>
    </location>
</feature>
<gene>
    <name evidence="14" type="ORF">KSZ_79510</name>
</gene>
<evidence type="ECO:0000256" key="8">
    <source>
        <dbReference type="PROSITE-ProRule" id="PRU00703"/>
    </source>
</evidence>
<feature type="region of interest" description="Disordered" evidence="10">
    <location>
        <begin position="446"/>
        <end position="480"/>
    </location>
</feature>
<accession>A0ABQ3VVB7</accession>
<dbReference type="SUPFAM" id="SSF56176">
    <property type="entry name" value="FAD-binding/transporter-associated domain-like"/>
    <property type="match status" value="1"/>
</dbReference>
<dbReference type="InterPro" id="IPR036318">
    <property type="entry name" value="FAD-bd_PCMH-like_sf"/>
</dbReference>
<evidence type="ECO:0000256" key="11">
    <source>
        <dbReference type="SAM" id="Phobius"/>
    </source>
</evidence>
<keyword evidence="15" id="KW-1185">Reference proteome</keyword>
<keyword evidence="7 9" id="KW-0472">Membrane</keyword>
<feature type="compositionally biased region" description="Basic and acidic residues" evidence="10">
    <location>
        <begin position="458"/>
        <end position="480"/>
    </location>
</feature>
<dbReference type="Pfam" id="PF03471">
    <property type="entry name" value="CorC_HlyC"/>
    <property type="match status" value="1"/>
</dbReference>
<dbReference type="PANTHER" id="PTHR22777:SF17">
    <property type="entry name" value="UPF0053 PROTEIN SLL0260"/>
    <property type="match status" value="1"/>
</dbReference>
<dbReference type="Pfam" id="PF01595">
    <property type="entry name" value="CNNM"/>
    <property type="match status" value="1"/>
</dbReference>
<dbReference type="Gene3D" id="3.10.580.10">
    <property type="entry name" value="CBS-domain"/>
    <property type="match status" value="1"/>
</dbReference>
<evidence type="ECO:0000256" key="2">
    <source>
        <dbReference type="ARBA" id="ARBA00006337"/>
    </source>
</evidence>